<feature type="compositionally biased region" description="Basic and acidic residues" evidence="1">
    <location>
        <begin position="20"/>
        <end position="36"/>
    </location>
</feature>
<feature type="compositionally biased region" description="Basic residues" evidence="1">
    <location>
        <begin position="296"/>
        <end position="309"/>
    </location>
</feature>
<sequence>MSPLPPIQCTRRTSEAPYPYHDRTFPQKTKNDRFGDRTLPPPEPWSGRPSGPNQKPPGPPSYQWLPVEPQRSEDPPSQPSRIRHGPPMSQQDPRFQPCQVVIIPRESNGQPSSQAQPSPSDSPPSPCESERDFSQKSPTSTQAKEKHKENEQKRRDGEKELYDIIPEIAKKYGVQLGVSKTKNFVTKESKLKGLIECVEILDARVKQREAMAKQREDEVQERRDGGKELYDQVPEITSKFGSKMKVSENRKSVIKCCNHEALMECIETFDARVKELEDEVQKLSREVKDSEVKAKRSEKKARRIRRKLNNLRSQVRNLSSDGAGDTDDDGTTLVGRSISPDSDFVGSTRQSHSGCQLARL</sequence>
<gene>
    <name evidence="2" type="ORF">HETSPECPRED_004784</name>
</gene>
<proteinExistence type="predicted"/>
<feature type="compositionally biased region" description="Basic and acidic residues" evidence="1">
    <location>
        <begin position="143"/>
        <end position="160"/>
    </location>
</feature>
<dbReference type="Proteomes" id="UP000664521">
    <property type="component" value="Unassembled WGS sequence"/>
</dbReference>
<name>A0A8H3EKV0_9LECA</name>
<dbReference type="EMBL" id="CAJPDS010000003">
    <property type="protein sequence ID" value="CAF9904776.1"/>
    <property type="molecule type" value="Genomic_DNA"/>
</dbReference>
<feature type="compositionally biased region" description="Polar residues" evidence="1">
    <location>
        <begin position="310"/>
        <end position="320"/>
    </location>
</feature>
<evidence type="ECO:0000256" key="1">
    <source>
        <dbReference type="SAM" id="MobiDB-lite"/>
    </source>
</evidence>
<evidence type="ECO:0000313" key="2">
    <source>
        <dbReference type="EMBL" id="CAF9904776.1"/>
    </source>
</evidence>
<feature type="region of interest" description="Disordered" evidence="1">
    <location>
        <begin position="288"/>
        <end position="360"/>
    </location>
</feature>
<comment type="caution">
    <text evidence="2">The sequence shown here is derived from an EMBL/GenBank/DDBJ whole genome shotgun (WGS) entry which is preliminary data.</text>
</comment>
<accession>A0A8H3EKV0</accession>
<feature type="region of interest" description="Disordered" evidence="1">
    <location>
        <begin position="1"/>
        <end position="160"/>
    </location>
</feature>
<feature type="compositionally biased region" description="Polar residues" evidence="1">
    <location>
        <begin position="345"/>
        <end position="354"/>
    </location>
</feature>
<dbReference type="AlphaFoldDB" id="A0A8H3EKV0"/>
<protein>
    <submittedName>
        <fullName evidence="2">Uncharacterized protein</fullName>
    </submittedName>
</protein>
<evidence type="ECO:0000313" key="3">
    <source>
        <dbReference type="Proteomes" id="UP000664521"/>
    </source>
</evidence>
<feature type="compositionally biased region" description="Low complexity" evidence="1">
    <location>
        <begin position="110"/>
        <end position="119"/>
    </location>
</feature>
<reference evidence="2" key="1">
    <citation type="submission" date="2021-03" db="EMBL/GenBank/DDBJ databases">
        <authorList>
            <person name="Tagirdzhanova G."/>
        </authorList>
    </citation>
    <scope>NUCLEOTIDE SEQUENCE</scope>
</reference>
<keyword evidence="3" id="KW-1185">Reference proteome</keyword>
<organism evidence="2 3">
    <name type="scientific">Heterodermia speciosa</name>
    <dbReference type="NCBI Taxonomy" id="116794"/>
    <lineage>
        <taxon>Eukaryota</taxon>
        <taxon>Fungi</taxon>
        <taxon>Dikarya</taxon>
        <taxon>Ascomycota</taxon>
        <taxon>Pezizomycotina</taxon>
        <taxon>Lecanoromycetes</taxon>
        <taxon>OSLEUM clade</taxon>
        <taxon>Lecanoromycetidae</taxon>
        <taxon>Caliciales</taxon>
        <taxon>Physciaceae</taxon>
        <taxon>Heterodermia</taxon>
    </lineage>
</organism>